<dbReference type="EMBL" id="CAJNOJ010000180">
    <property type="protein sequence ID" value="CAF1252452.1"/>
    <property type="molecule type" value="Genomic_DNA"/>
</dbReference>
<protein>
    <submittedName>
        <fullName evidence="2">Uncharacterized protein</fullName>
    </submittedName>
</protein>
<evidence type="ECO:0000313" key="2">
    <source>
        <dbReference type="EMBL" id="CAF1252452.1"/>
    </source>
</evidence>
<dbReference type="Proteomes" id="UP000663828">
    <property type="component" value="Unassembled WGS sequence"/>
</dbReference>
<dbReference type="AlphaFoldDB" id="A0A815A855"/>
<sequence>MSNLLTDPASNVQAIKLTTNVIPSSLTLFPNLKSIVVHPFDNTPEEHTPDWTINPNLRSLTLNLKNFYDLNSILVYRPNLEYLNIKTTASFPRQGENHAFKIDYIILEQFSITFNDSTFTV</sequence>
<dbReference type="EMBL" id="CAJNOR010001735">
    <property type="protein sequence ID" value="CAF1191174.1"/>
    <property type="molecule type" value="Genomic_DNA"/>
</dbReference>
<evidence type="ECO:0000313" key="1">
    <source>
        <dbReference type="EMBL" id="CAF1191174.1"/>
    </source>
</evidence>
<reference evidence="2" key="1">
    <citation type="submission" date="2021-02" db="EMBL/GenBank/DDBJ databases">
        <authorList>
            <person name="Nowell W R."/>
        </authorList>
    </citation>
    <scope>NUCLEOTIDE SEQUENCE</scope>
</reference>
<keyword evidence="3" id="KW-1185">Reference proteome</keyword>
<comment type="caution">
    <text evidence="2">The sequence shown here is derived from an EMBL/GenBank/DDBJ whole genome shotgun (WGS) entry which is preliminary data.</text>
</comment>
<gene>
    <name evidence="2" type="ORF">EDS130_LOCUS28054</name>
    <name evidence="1" type="ORF">XAT740_LOCUS23126</name>
</gene>
<evidence type="ECO:0000313" key="4">
    <source>
        <dbReference type="Proteomes" id="UP000663852"/>
    </source>
</evidence>
<organism evidence="2 4">
    <name type="scientific">Adineta ricciae</name>
    <name type="common">Rotifer</name>
    <dbReference type="NCBI Taxonomy" id="249248"/>
    <lineage>
        <taxon>Eukaryota</taxon>
        <taxon>Metazoa</taxon>
        <taxon>Spiralia</taxon>
        <taxon>Gnathifera</taxon>
        <taxon>Rotifera</taxon>
        <taxon>Eurotatoria</taxon>
        <taxon>Bdelloidea</taxon>
        <taxon>Adinetida</taxon>
        <taxon>Adinetidae</taxon>
        <taxon>Adineta</taxon>
    </lineage>
</organism>
<proteinExistence type="predicted"/>
<dbReference type="Proteomes" id="UP000663852">
    <property type="component" value="Unassembled WGS sequence"/>
</dbReference>
<evidence type="ECO:0000313" key="3">
    <source>
        <dbReference type="Proteomes" id="UP000663828"/>
    </source>
</evidence>
<accession>A0A815A855</accession>
<name>A0A815A855_ADIRI</name>